<dbReference type="InterPro" id="IPR018095">
    <property type="entry name" value="Thymidylate_kin_CS"/>
</dbReference>
<feature type="domain" description="Thymidylate kinase-like" evidence="11">
    <location>
        <begin position="79"/>
        <end position="233"/>
    </location>
</feature>
<dbReference type="AlphaFoldDB" id="A0A9P9ACN4"/>
<comment type="similarity">
    <text evidence="2">Belongs to the thymidylate kinase family.</text>
</comment>
<dbReference type="GO" id="GO:0005524">
    <property type="term" value="F:ATP binding"/>
    <property type="evidence" value="ECO:0007669"/>
    <property type="project" value="UniProtKB-KW"/>
</dbReference>
<dbReference type="PANTHER" id="PTHR10344:SF1">
    <property type="entry name" value="THYMIDYLATE KINASE"/>
    <property type="match status" value="1"/>
</dbReference>
<evidence type="ECO:0000256" key="10">
    <source>
        <dbReference type="SAM" id="MobiDB-lite"/>
    </source>
</evidence>
<dbReference type="PROSITE" id="PS01331">
    <property type="entry name" value="THYMIDYLATE_KINASE"/>
    <property type="match status" value="1"/>
</dbReference>
<dbReference type="GO" id="GO:0006233">
    <property type="term" value="P:dTDP biosynthetic process"/>
    <property type="evidence" value="ECO:0007669"/>
    <property type="project" value="InterPro"/>
</dbReference>
<dbReference type="FunFam" id="3.40.50.300:FF:000679">
    <property type="entry name" value="Thymidylate kinase"/>
    <property type="match status" value="1"/>
</dbReference>
<dbReference type="InterPro" id="IPR027417">
    <property type="entry name" value="P-loop_NTPase"/>
</dbReference>
<reference evidence="12" key="1">
    <citation type="journal article" date="2021" name="Nat. Commun.">
        <title>Genetic determinants of endophytism in the Arabidopsis root mycobiome.</title>
        <authorList>
            <person name="Mesny F."/>
            <person name="Miyauchi S."/>
            <person name="Thiergart T."/>
            <person name="Pickel B."/>
            <person name="Atanasova L."/>
            <person name="Karlsson M."/>
            <person name="Huettel B."/>
            <person name="Barry K.W."/>
            <person name="Haridas S."/>
            <person name="Chen C."/>
            <person name="Bauer D."/>
            <person name="Andreopoulos W."/>
            <person name="Pangilinan J."/>
            <person name="LaButti K."/>
            <person name="Riley R."/>
            <person name="Lipzen A."/>
            <person name="Clum A."/>
            <person name="Drula E."/>
            <person name="Henrissat B."/>
            <person name="Kohler A."/>
            <person name="Grigoriev I.V."/>
            <person name="Martin F.M."/>
            <person name="Hacquard S."/>
        </authorList>
    </citation>
    <scope>NUCLEOTIDE SEQUENCE</scope>
    <source>
        <strain evidence="12">MPI-SDFR-AT-0117</strain>
    </source>
</reference>
<evidence type="ECO:0000313" key="12">
    <source>
        <dbReference type="EMBL" id="KAH6691264.1"/>
    </source>
</evidence>
<protein>
    <recommendedName>
        <fullName evidence="4">Thymidylate kinase</fullName>
        <ecNumber evidence="3">2.7.4.9</ecNumber>
    </recommendedName>
</protein>
<feature type="region of interest" description="Disordered" evidence="10">
    <location>
        <begin position="1"/>
        <end position="22"/>
    </location>
</feature>
<evidence type="ECO:0000313" key="13">
    <source>
        <dbReference type="Proteomes" id="UP000770015"/>
    </source>
</evidence>
<dbReference type="HAMAP" id="MF_00165">
    <property type="entry name" value="Thymidylate_kinase"/>
    <property type="match status" value="1"/>
</dbReference>
<dbReference type="GO" id="GO:0005634">
    <property type="term" value="C:nucleus"/>
    <property type="evidence" value="ECO:0007669"/>
    <property type="project" value="TreeGrafter"/>
</dbReference>
<feature type="compositionally biased region" description="Basic and acidic residues" evidence="10">
    <location>
        <begin position="1"/>
        <end position="10"/>
    </location>
</feature>
<dbReference type="GO" id="GO:0006235">
    <property type="term" value="P:dTTP biosynthetic process"/>
    <property type="evidence" value="ECO:0007669"/>
    <property type="project" value="TreeGrafter"/>
</dbReference>
<evidence type="ECO:0000256" key="8">
    <source>
        <dbReference type="ARBA" id="ARBA00022777"/>
    </source>
</evidence>
<dbReference type="CDD" id="cd01672">
    <property type="entry name" value="TMPK"/>
    <property type="match status" value="1"/>
</dbReference>
<dbReference type="GO" id="GO:0006227">
    <property type="term" value="P:dUDP biosynthetic process"/>
    <property type="evidence" value="ECO:0007669"/>
    <property type="project" value="TreeGrafter"/>
</dbReference>
<dbReference type="NCBIfam" id="TIGR00041">
    <property type="entry name" value="DTMP_kinase"/>
    <property type="match status" value="1"/>
</dbReference>
<proteinExistence type="inferred from homology"/>
<keyword evidence="13" id="KW-1185">Reference proteome</keyword>
<comment type="caution">
    <text evidence="12">The sequence shown here is derived from an EMBL/GenBank/DDBJ whole genome shotgun (WGS) entry which is preliminary data.</text>
</comment>
<keyword evidence="9" id="KW-0067">ATP-binding</keyword>
<name>A0A9P9ACN4_9PEZI</name>
<evidence type="ECO:0000259" key="11">
    <source>
        <dbReference type="Pfam" id="PF02223"/>
    </source>
</evidence>
<accession>A0A9P9ACN4</accession>
<dbReference type="SUPFAM" id="SSF52540">
    <property type="entry name" value="P-loop containing nucleoside triphosphate hydrolases"/>
    <property type="match status" value="1"/>
</dbReference>
<keyword evidence="5" id="KW-0808">Transferase</keyword>
<dbReference type="EC" id="2.7.4.9" evidence="3"/>
<comment type="pathway">
    <text evidence="1">Pyrimidine metabolism; dTTP biosynthesis.</text>
</comment>
<dbReference type="GO" id="GO:0004798">
    <property type="term" value="F:dTMP kinase activity"/>
    <property type="evidence" value="ECO:0007669"/>
    <property type="project" value="UniProtKB-EC"/>
</dbReference>
<evidence type="ECO:0000256" key="1">
    <source>
        <dbReference type="ARBA" id="ARBA00004992"/>
    </source>
</evidence>
<gene>
    <name evidence="12" type="ORF">F5X68DRAFT_64518</name>
</gene>
<dbReference type="GO" id="GO:0004550">
    <property type="term" value="F:nucleoside diphosphate kinase activity"/>
    <property type="evidence" value="ECO:0007669"/>
    <property type="project" value="TreeGrafter"/>
</dbReference>
<dbReference type="Gene3D" id="3.40.50.300">
    <property type="entry name" value="P-loop containing nucleotide triphosphate hydrolases"/>
    <property type="match status" value="1"/>
</dbReference>
<dbReference type="Pfam" id="PF02223">
    <property type="entry name" value="Thymidylate_kin"/>
    <property type="match status" value="1"/>
</dbReference>
<sequence>MASIESHADPSKTTGEPDSDMTSINDLATAAIASVGSRAEDAGTAAGPMDGVAATAGETPAASTAADASAVVRGALVILEGMDRSGKTTQVKLLEQRFVELGRKVKVMRFPDRSTPIGQMIDAYLKSAVEMDDHVIHLLFSANRWEAVKQIRTLLAAGTTIICDRYYHSGVVYSAAKQNPALSLHWARAPDLGLPRPDLVLFLDLDEAAARQRGGWGGEVYERGEMQRRVRDLFWGLAMGRIGADGALGDEDMRVDREFRQEEEDLVVVDAGSSVEEVAEAIWDKVRPRVETVERGELGGVVRTVS</sequence>
<keyword evidence="7" id="KW-0547">Nucleotide-binding</keyword>
<evidence type="ECO:0000256" key="7">
    <source>
        <dbReference type="ARBA" id="ARBA00022741"/>
    </source>
</evidence>
<dbReference type="InterPro" id="IPR039430">
    <property type="entry name" value="Thymidylate_kin-like_dom"/>
</dbReference>
<feature type="compositionally biased region" description="Polar residues" evidence="10">
    <location>
        <begin position="11"/>
        <end position="22"/>
    </location>
</feature>
<organism evidence="12 13">
    <name type="scientific">Plectosphaerella plurivora</name>
    <dbReference type="NCBI Taxonomy" id="936078"/>
    <lineage>
        <taxon>Eukaryota</taxon>
        <taxon>Fungi</taxon>
        <taxon>Dikarya</taxon>
        <taxon>Ascomycota</taxon>
        <taxon>Pezizomycotina</taxon>
        <taxon>Sordariomycetes</taxon>
        <taxon>Hypocreomycetidae</taxon>
        <taxon>Glomerellales</taxon>
        <taxon>Plectosphaerellaceae</taxon>
        <taxon>Plectosphaerella</taxon>
    </lineage>
</organism>
<evidence type="ECO:0000256" key="9">
    <source>
        <dbReference type="ARBA" id="ARBA00022840"/>
    </source>
</evidence>
<evidence type="ECO:0000256" key="2">
    <source>
        <dbReference type="ARBA" id="ARBA00009776"/>
    </source>
</evidence>
<evidence type="ECO:0000256" key="4">
    <source>
        <dbReference type="ARBA" id="ARBA00017144"/>
    </source>
</evidence>
<keyword evidence="8 12" id="KW-0418">Kinase</keyword>
<dbReference type="OrthoDB" id="425602at2759"/>
<dbReference type="PANTHER" id="PTHR10344">
    <property type="entry name" value="THYMIDYLATE KINASE"/>
    <property type="match status" value="1"/>
</dbReference>
<dbReference type="Proteomes" id="UP000770015">
    <property type="component" value="Unassembled WGS sequence"/>
</dbReference>
<evidence type="ECO:0000256" key="3">
    <source>
        <dbReference type="ARBA" id="ARBA00012980"/>
    </source>
</evidence>
<dbReference type="GO" id="GO:0005829">
    <property type="term" value="C:cytosol"/>
    <property type="evidence" value="ECO:0007669"/>
    <property type="project" value="TreeGrafter"/>
</dbReference>
<dbReference type="EMBL" id="JAGSXJ010000005">
    <property type="protein sequence ID" value="KAH6691264.1"/>
    <property type="molecule type" value="Genomic_DNA"/>
</dbReference>
<keyword evidence="6" id="KW-0545">Nucleotide biosynthesis</keyword>
<dbReference type="InterPro" id="IPR018094">
    <property type="entry name" value="Thymidylate_kinase"/>
</dbReference>
<evidence type="ECO:0000256" key="5">
    <source>
        <dbReference type="ARBA" id="ARBA00022679"/>
    </source>
</evidence>
<evidence type="ECO:0000256" key="6">
    <source>
        <dbReference type="ARBA" id="ARBA00022727"/>
    </source>
</evidence>